<evidence type="ECO:0000313" key="2">
    <source>
        <dbReference type="Proteomes" id="UP001153334"/>
    </source>
</evidence>
<gene>
    <name evidence="1" type="ORF">ONZ43_g4842</name>
</gene>
<accession>A0ACC2IHS1</accession>
<sequence length="430" mass="48017">MVPGKFRAIIIGGGPIGLAIANGLDRAGLDFVILERYPAIASDSGAGIMLWPHTDKTTTRLDGTPLRSSSIFKYLSDKFVPFGSISHFSFTKPQFSHGYPCMNFPRPALVQTLFDGLGAAKTKVRTGANIDNIEMTEKGVRVHLHDGGIEEGSIVIGADGVHSQTRAIMQKLAEQAGDDFAKDEDPIVSSYQIMYGRAKCLPNAEIGTFYETHGTYMSSQVSADKKRMHFGIYRKLPNPTTDLKKEYSEDEVAEFVEAFSDVMVMPRLSFAELYKNCEWTKLVNQPEGLVKRWHYGRIVLAGDSSTMMTAAAGMGVNNGIQSAVLLVNKLYELLSVNSEPDTQAFERVFEEYQNTRREQSQRICGLAARMIRTNTWDSYMLWFLGDVVFPWLFSDEKLIAKAGTDLLRGMYKFSFIEKDLQSGKIPWLES</sequence>
<dbReference type="EMBL" id="JAPESX010001383">
    <property type="protein sequence ID" value="KAJ8114689.1"/>
    <property type="molecule type" value="Genomic_DNA"/>
</dbReference>
<protein>
    <submittedName>
        <fullName evidence="1">Uncharacterized protein</fullName>
    </submittedName>
</protein>
<organism evidence="1 2">
    <name type="scientific">Nemania bipapillata</name>
    <dbReference type="NCBI Taxonomy" id="110536"/>
    <lineage>
        <taxon>Eukaryota</taxon>
        <taxon>Fungi</taxon>
        <taxon>Dikarya</taxon>
        <taxon>Ascomycota</taxon>
        <taxon>Pezizomycotina</taxon>
        <taxon>Sordariomycetes</taxon>
        <taxon>Xylariomycetidae</taxon>
        <taxon>Xylariales</taxon>
        <taxon>Xylariaceae</taxon>
        <taxon>Nemania</taxon>
    </lineage>
</organism>
<keyword evidence="2" id="KW-1185">Reference proteome</keyword>
<name>A0ACC2IHS1_9PEZI</name>
<comment type="caution">
    <text evidence="1">The sequence shown here is derived from an EMBL/GenBank/DDBJ whole genome shotgun (WGS) entry which is preliminary data.</text>
</comment>
<reference evidence="1" key="1">
    <citation type="submission" date="2022-11" db="EMBL/GenBank/DDBJ databases">
        <title>Genome Sequence of Nemania bipapillata.</title>
        <authorList>
            <person name="Buettner E."/>
        </authorList>
    </citation>
    <scope>NUCLEOTIDE SEQUENCE</scope>
    <source>
        <strain evidence="1">CP14</strain>
    </source>
</reference>
<dbReference type="Proteomes" id="UP001153334">
    <property type="component" value="Unassembled WGS sequence"/>
</dbReference>
<evidence type="ECO:0000313" key="1">
    <source>
        <dbReference type="EMBL" id="KAJ8114689.1"/>
    </source>
</evidence>
<proteinExistence type="predicted"/>